<keyword evidence="5" id="KW-1185">Reference proteome</keyword>
<dbReference type="Pfam" id="PF08341">
    <property type="entry name" value="TED"/>
    <property type="match status" value="1"/>
</dbReference>
<dbReference type="Proteomes" id="UP000652763">
    <property type="component" value="Unassembled WGS sequence"/>
</dbReference>
<comment type="caution">
    <text evidence="4">The sequence shown here is derived from an EMBL/GenBank/DDBJ whole genome shotgun (WGS) entry which is preliminary data.</text>
</comment>
<dbReference type="Pfam" id="PF19407">
    <property type="entry name" value="DUF5979"/>
    <property type="match status" value="2"/>
</dbReference>
<keyword evidence="1" id="KW-0472">Membrane</keyword>
<gene>
    <name evidence="4" type="ORF">H9638_02910</name>
</gene>
<feature type="domain" description="Thioester" evidence="2">
    <location>
        <begin position="24"/>
        <end position="93"/>
    </location>
</feature>
<dbReference type="InterPro" id="IPR046022">
    <property type="entry name" value="DUF5979"/>
</dbReference>
<reference evidence="4 5" key="1">
    <citation type="submission" date="2020-08" db="EMBL/GenBank/DDBJ databases">
        <title>A Genomic Blueprint of the Chicken Gut Microbiome.</title>
        <authorList>
            <person name="Gilroy R."/>
            <person name="Ravi A."/>
            <person name="Getino M."/>
            <person name="Pursley I."/>
            <person name="Horton D.L."/>
            <person name="Alikhan N.-F."/>
            <person name="Baker D."/>
            <person name="Gharbi K."/>
            <person name="Hall N."/>
            <person name="Watson M."/>
            <person name="Adriaenssens E.M."/>
            <person name="Foster-Nyarko E."/>
            <person name="Jarju S."/>
            <person name="Secka A."/>
            <person name="Antonio M."/>
            <person name="Oren A."/>
            <person name="Chaudhuri R."/>
            <person name="La Ragione R.M."/>
            <person name="Hildebrand F."/>
            <person name="Pallen M.J."/>
        </authorList>
    </citation>
    <scope>NUCLEOTIDE SEQUENCE [LARGE SCALE GENOMIC DNA]</scope>
    <source>
        <strain evidence="4 5">Sa2BUA2</strain>
    </source>
</reference>
<evidence type="ECO:0000313" key="4">
    <source>
        <dbReference type="EMBL" id="MBD8042756.1"/>
    </source>
</evidence>
<dbReference type="RefSeq" id="WP_191745668.1">
    <property type="nucleotide sequence ID" value="NZ_JACSQC010000001.1"/>
</dbReference>
<keyword evidence="1" id="KW-0812">Transmembrane</keyword>
<organism evidence="4 5">
    <name type="scientific">Arthrobacter pullicola</name>
    <dbReference type="NCBI Taxonomy" id="2762224"/>
    <lineage>
        <taxon>Bacteria</taxon>
        <taxon>Bacillati</taxon>
        <taxon>Actinomycetota</taxon>
        <taxon>Actinomycetes</taxon>
        <taxon>Micrococcales</taxon>
        <taxon>Micrococcaceae</taxon>
        <taxon>Arthrobacter</taxon>
    </lineage>
</organism>
<evidence type="ECO:0000256" key="1">
    <source>
        <dbReference type="SAM" id="Phobius"/>
    </source>
</evidence>
<keyword evidence="1" id="KW-1133">Transmembrane helix</keyword>
<feature type="transmembrane region" description="Helical" evidence="1">
    <location>
        <begin position="472"/>
        <end position="493"/>
    </location>
</feature>
<sequence>MTDNASFAGIINTTDILGTNTAQMYCIDLRTETRVGLGYVNGTWDEGNVPNIGHVNRILNTYYPETDLPTGLTDNQKAAAVQTAIWFFTDGYVINPADPLATAVTAIVNGTITAGPLTEPDAPDISITPALAEAPIGGVAGPFTATAEDAAEITLTADAGYTVYSDAGGTVPVTNPVASGSQFWVRSDSGGTGPGGISARAVVTVQTGNVYLYDGATPETTAAQKLILAATRDLTANADAAVSFYAVGALAVTKAIAGPAAGSQGDVLISIDCGPGFQFAFNVPAGTTGSVSETFTGIRAGSTCTITEPTNGATQSVLVTTVLPDPVEIAANATAAAAVTDSYSFAPGTLLVSKAITGAAAGAQEEIRIAVLCTAAGGTVLEETILIPAGAVESVATEFPDLPAGSNCSITETANGSTASVLVSVTGGGNVTIPAGAAVETALTNTYEFSKIKRAHFDYGKRQLPNTGSDDVGGLLLLGAGLLLSGGLGVTAASRLRRTQR</sequence>
<feature type="domain" description="DUF5979" evidence="3">
    <location>
        <begin position="352"/>
        <end position="448"/>
    </location>
</feature>
<accession>A0ABR8YEW0</accession>
<evidence type="ECO:0000313" key="5">
    <source>
        <dbReference type="Proteomes" id="UP000652763"/>
    </source>
</evidence>
<evidence type="ECO:0000259" key="3">
    <source>
        <dbReference type="Pfam" id="PF19407"/>
    </source>
</evidence>
<dbReference type="InterPro" id="IPR013552">
    <property type="entry name" value="Thioester_dom"/>
</dbReference>
<dbReference type="EMBL" id="JACSQC010000001">
    <property type="protein sequence ID" value="MBD8042756.1"/>
    <property type="molecule type" value="Genomic_DNA"/>
</dbReference>
<proteinExistence type="predicted"/>
<protein>
    <submittedName>
        <fullName evidence="4">Cys-Gln thioester bond-forming surface protein</fullName>
    </submittedName>
</protein>
<evidence type="ECO:0000259" key="2">
    <source>
        <dbReference type="Pfam" id="PF08341"/>
    </source>
</evidence>
<feature type="domain" description="DUF5979" evidence="3">
    <location>
        <begin position="251"/>
        <end position="343"/>
    </location>
</feature>
<dbReference type="NCBIfam" id="TIGR01167">
    <property type="entry name" value="LPXTG_anchor"/>
    <property type="match status" value="1"/>
</dbReference>
<name>A0ABR8YEW0_9MICC</name>